<dbReference type="SUPFAM" id="SSF109604">
    <property type="entry name" value="HD-domain/PDEase-like"/>
    <property type="match status" value="1"/>
</dbReference>
<dbReference type="InterPro" id="IPR050798">
    <property type="entry name" value="YhaM_exoribonuc/phosphodiest"/>
</dbReference>
<feature type="domain" description="HD/PDEase" evidence="2">
    <location>
        <begin position="78"/>
        <end position="211"/>
    </location>
</feature>
<dbReference type="InterPro" id="IPR006675">
    <property type="entry name" value="HDIG_dom"/>
</dbReference>
<protein>
    <submittedName>
        <fullName evidence="3">HD domain-containing protein</fullName>
    </submittedName>
</protein>
<keyword evidence="1" id="KW-0378">Hydrolase</keyword>
<gene>
    <name evidence="3" type="ORF">RAMLITH_24120</name>
</gene>
<dbReference type="CDD" id="cd00077">
    <property type="entry name" value="HDc"/>
    <property type="match status" value="1"/>
</dbReference>
<sequence>MGIKYGSRDRRWNGSKTLKTGSGADVRRLPLPEVRFLELMNQLDPTLREVVRRALFEDRDRFQKFASAPASTRGHHSGRSGNLLHTIDVAECALLLARHYEELVDKQVVLAAALLHDLGKCEEYQDSSGETTMSDAGEMVGHKVIGCAMVWAALEPLRTTNTERALAVMNAVASTLNRSYDLRGPATLEATIVSRADQLSAAADLYRESMRASGYSFVGVKHQHLPERPRHPYALATVVRAAEAVPWVSARAQRYGN</sequence>
<dbReference type="AlphaFoldDB" id="A0A7X6I8S6"/>
<dbReference type="GO" id="GO:0031125">
    <property type="term" value="P:rRNA 3'-end processing"/>
    <property type="evidence" value="ECO:0007669"/>
    <property type="project" value="TreeGrafter"/>
</dbReference>
<dbReference type="InterPro" id="IPR006674">
    <property type="entry name" value="HD_domain"/>
</dbReference>
<dbReference type="GO" id="GO:0016787">
    <property type="term" value="F:hydrolase activity"/>
    <property type="evidence" value="ECO:0007669"/>
    <property type="project" value="UniProtKB-KW"/>
</dbReference>
<evidence type="ECO:0000313" key="3">
    <source>
        <dbReference type="EMBL" id="NKE68906.1"/>
    </source>
</evidence>
<evidence type="ECO:0000259" key="2">
    <source>
        <dbReference type="SMART" id="SM00471"/>
    </source>
</evidence>
<organism evidence="3 4">
    <name type="scientific">Ramlibacter lithotrophicus</name>
    <dbReference type="NCBI Taxonomy" id="2606681"/>
    <lineage>
        <taxon>Bacteria</taxon>
        <taxon>Pseudomonadati</taxon>
        <taxon>Pseudomonadota</taxon>
        <taxon>Betaproteobacteria</taxon>
        <taxon>Burkholderiales</taxon>
        <taxon>Comamonadaceae</taxon>
        <taxon>Ramlibacter</taxon>
    </lineage>
</organism>
<dbReference type="PANTHER" id="PTHR37294">
    <property type="entry name" value="3'-5' EXORIBONUCLEASE YHAM"/>
    <property type="match status" value="1"/>
</dbReference>
<dbReference type="PANTHER" id="PTHR37294:SF1">
    <property type="entry name" value="3'-5' EXORIBONUCLEASE YHAM"/>
    <property type="match status" value="1"/>
</dbReference>
<accession>A0A7X6I8S6</accession>
<name>A0A7X6I8S6_9BURK</name>
<evidence type="ECO:0000313" key="4">
    <source>
        <dbReference type="Proteomes" id="UP000521868"/>
    </source>
</evidence>
<proteinExistence type="predicted"/>
<dbReference type="Gene3D" id="1.10.3210.10">
    <property type="entry name" value="Hypothetical protein af1432"/>
    <property type="match status" value="1"/>
</dbReference>
<keyword evidence="4" id="KW-1185">Reference proteome</keyword>
<dbReference type="RefSeq" id="WP_168110038.1">
    <property type="nucleotide sequence ID" value="NZ_VTOX01000013.1"/>
</dbReference>
<dbReference type="InterPro" id="IPR003607">
    <property type="entry name" value="HD/PDEase_dom"/>
</dbReference>
<dbReference type="EMBL" id="VTOX01000013">
    <property type="protein sequence ID" value="NKE68906.1"/>
    <property type="molecule type" value="Genomic_DNA"/>
</dbReference>
<comment type="caution">
    <text evidence="3">The sequence shown here is derived from an EMBL/GenBank/DDBJ whole genome shotgun (WGS) entry which is preliminary data.</text>
</comment>
<reference evidence="3 4" key="1">
    <citation type="journal article" date="2020" name="Nature">
        <title>Bacterial chemolithoautotrophy via manganese oxidation.</title>
        <authorList>
            <person name="Yu H."/>
            <person name="Leadbetter J.R."/>
        </authorList>
    </citation>
    <scope>NUCLEOTIDE SEQUENCE [LARGE SCALE GENOMIC DNA]</scope>
    <source>
        <strain evidence="3 4">RBP-1</strain>
    </source>
</reference>
<dbReference type="Pfam" id="PF01966">
    <property type="entry name" value="HD"/>
    <property type="match status" value="1"/>
</dbReference>
<dbReference type="SMART" id="SM00471">
    <property type="entry name" value="HDc"/>
    <property type="match status" value="1"/>
</dbReference>
<dbReference type="NCBIfam" id="TIGR00277">
    <property type="entry name" value="HDIG"/>
    <property type="match status" value="1"/>
</dbReference>
<evidence type="ECO:0000256" key="1">
    <source>
        <dbReference type="ARBA" id="ARBA00022801"/>
    </source>
</evidence>
<dbReference type="Proteomes" id="UP000521868">
    <property type="component" value="Unassembled WGS sequence"/>
</dbReference>